<keyword evidence="17" id="KW-0238">DNA-binding</keyword>
<dbReference type="EC" id="3.1.1.34" evidence="23"/>
<comment type="similarity">
    <text evidence="3 23">Belongs to the AB hydrolase superfamily. Lipase family.</text>
</comment>
<dbReference type="PRINTS" id="PR00821">
    <property type="entry name" value="TAGLIPASE"/>
</dbReference>
<keyword evidence="23" id="KW-0378">Hydrolase</keyword>
<dbReference type="Gene3D" id="3.30.70.330">
    <property type="match status" value="1"/>
</dbReference>
<evidence type="ECO:0000256" key="19">
    <source>
        <dbReference type="ARBA" id="ARBA00023180"/>
    </source>
</evidence>
<dbReference type="InterPro" id="IPR034781">
    <property type="entry name" value="SAFB1_2_RBD"/>
</dbReference>
<feature type="compositionally biased region" description="Basic and acidic residues" evidence="24">
    <location>
        <begin position="261"/>
        <end position="275"/>
    </location>
</feature>
<dbReference type="GO" id="GO:0034361">
    <property type="term" value="C:very-low-density lipoprotein particle"/>
    <property type="evidence" value="ECO:0007669"/>
    <property type="project" value="UniProtKB-KW"/>
</dbReference>
<protein>
    <recommendedName>
        <fullName evidence="23">Lipoprotein lipase</fullName>
        <shortName evidence="23">LPL</shortName>
        <ecNumber evidence="23">3.1.1.34</ecNumber>
    </recommendedName>
</protein>
<dbReference type="GO" id="GO:0003723">
    <property type="term" value="F:RNA binding"/>
    <property type="evidence" value="ECO:0007669"/>
    <property type="project" value="UniProtKB-UniRule"/>
</dbReference>
<reference evidence="28 29" key="1">
    <citation type="submission" date="2017-12" db="EMBL/GenBank/DDBJ databases">
        <title>Integrating genomic resources of turbot (Scophthalmus maximus) in depth evaluation of genetic and physical mapping variation across individuals.</title>
        <authorList>
            <person name="Martinez P."/>
        </authorList>
    </citation>
    <scope>NUCLEOTIDE SEQUENCE [LARGE SCALE GENOMIC DNA]</scope>
</reference>
<keyword evidence="20" id="KW-0539">Nucleus</keyword>
<dbReference type="InterPro" id="IPR029058">
    <property type="entry name" value="AB_hydrolase_fold"/>
</dbReference>
<dbReference type="GO" id="GO:0005886">
    <property type="term" value="C:plasma membrane"/>
    <property type="evidence" value="ECO:0007669"/>
    <property type="project" value="UniProtKB-SubCell"/>
</dbReference>
<evidence type="ECO:0000256" key="3">
    <source>
        <dbReference type="ARBA" id="ARBA00010701"/>
    </source>
</evidence>
<evidence type="ECO:0000259" key="27">
    <source>
        <dbReference type="PROSITE" id="PS50800"/>
    </source>
</evidence>
<dbReference type="InterPro" id="IPR000504">
    <property type="entry name" value="RRM_dom"/>
</dbReference>
<evidence type="ECO:0000313" key="28">
    <source>
        <dbReference type="EMBL" id="AWP11059.1"/>
    </source>
</evidence>
<dbReference type="SMART" id="SM00360">
    <property type="entry name" value="RRM"/>
    <property type="match status" value="1"/>
</dbReference>
<dbReference type="Gene3D" id="3.40.50.1820">
    <property type="entry name" value="alpha/beta hydrolase"/>
    <property type="match status" value="1"/>
</dbReference>
<evidence type="ECO:0000256" key="23">
    <source>
        <dbReference type="RuleBase" id="RU362020"/>
    </source>
</evidence>
<dbReference type="PROSITE" id="PS50095">
    <property type="entry name" value="PLAT"/>
    <property type="match status" value="1"/>
</dbReference>
<dbReference type="InterPro" id="IPR051738">
    <property type="entry name" value="SAF_Modulators"/>
</dbReference>
<evidence type="ECO:0000259" key="25">
    <source>
        <dbReference type="PROSITE" id="PS50095"/>
    </source>
</evidence>
<keyword evidence="11" id="KW-0832">Ubl conjugation</keyword>
<feature type="compositionally biased region" description="Basic and acidic residues" evidence="24">
    <location>
        <begin position="711"/>
        <end position="777"/>
    </location>
</feature>
<comment type="catalytic activity">
    <reaction evidence="23">
        <text>a triacylglycerol + H2O = a diacylglycerol + a fatty acid + H(+)</text>
        <dbReference type="Rhea" id="RHEA:12044"/>
        <dbReference type="ChEBI" id="CHEBI:15377"/>
        <dbReference type="ChEBI" id="CHEBI:15378"/>
        <dbReference type="ChEBI" id="CHEBI:17855"/>
        <dbReference type="ChEBI" id="CHEBI:18035"/>
        <dbReference type="ChEBI" id="CHEBI:28868"/>
        <dbReference type="EC" id="3.1.1.34"/>
    </reaction>
</comment>
<dbReference type="SMART" id="SM00513">
    <property type="entry name" value="SAP"/>
    <property type="match status" value="1"/>
</dbReference>
<dbReference type="InterPro" id="IPR035979">
    <property type="entry name" value="RBD_domain_sf"/>
</dbReference>
<evidence type="ECO:0000256" key="4">
    <source>
        <dbReference type="ARBA" id="ARBA00022481"/>
    </source>
</evidence>
<feature type="compositionally biased region" description="Basic and acidic residues" evidence="24">
    <location>
        <begin position="220"/>
        <end position="236"/>
    </location>
</feature>
<dbReference type="GO" id="GO:0004465">
    <property type="term" value="F:lipoprotein lipase activity"/>
    <property type="evidence" value="ECO:0007669"/>
    <property type="project" value="UniProtKB-UniRule"/>
</dbReference>
<evidence type="ECO:0000313" key="29">
    <source>
        <dbReference type="Proteomes" id="UP000246464"/>
    </source>
</evidence>
<keyword evidence="6" id="KW-1017">Isopeptide bond</keyword>
<keyword evidence="8" id="KW-0597">Phosphoprotein</keyword>
<keyword evidence="19" id="KW-0325">Glycoprotein</keyword>
<keyword evidence="7 23" id="KW-0964">Secreted</keyword>
<gene>
    <name evidence="28" type="ORF">SMAX5B_022570</name>
</gene>
<accession>A0A2U9C5Z3</accession>
<evidence type="ECO:0000256" key="21">
    <source>
        <dbReference type="PROSITE-ProRule" id="PRU00152"/>
    </source>
</evidence>
<dbReference type="Pfam" id="PF00076">
    <property type="entry name" value="RRM_1"/>
    <property type="match status" value="1"/>
</dbReference>
<dbReference type="Pfam" id="PF00151">
    <property type="entry name" value="Lipase"/>
    <property type="match status" value="1"/>
</dbReference>
<feature type="domain" description="PLAT" evidence="25">
    <location>
        <begin position="1161"/>
        <end position="1284"/>
    </location>
</feature>
<comment type="subunit">
    <text evidence="23">Homodimer. Interacts with APOC2; the interaction activates LPL activity in the presence of lipids.</text>
</comment>
<keyword evidence="15" id="KW-0805">Transcription regulation</keyword>
<dbReference type="ESTHER" id="scomx-i0cf19">
    <property type="family name" value="Lipoprotein_Lipase"/>
</dbReference>
<dbReference type="InterPro" id="IPR000734">
    <property type="entry name" value="TAG_lipase"/>
</dbReference>
<evidence type="ECO:0000256" key="17">
    <source>
        <dbReference type="ARBA" id="ARBA00023125"/>
    </source>
</evidence>
<dbReference type="InterPro" id="IPR036392">
    <property type="entry name" value="PLAT/LH2_dom_sf"/>
</dbReference>
<sequence length="1313" mass="148201">MADPAADVELPEGAEVRKLSELRVIDLKAELKKRNLDTTGVKSVLSERLKKAIEEEGGNPDEIVVAPDSAPKKVNVTPKRAARDARPENEEAEDGTLEEDSHDGHEDLQDDHESMQEMDILDMNVLDETDNDNGIPAEDDEDEVEYSHGEEDEATLEERDNVALESEGEARGPEMEESGVLDKDACMTSSSINMDPEADDTKEETENDKVAGSCLSEPLNEDHHESHETSPEEERAATSGGEDIVSDTGSKSDQAAPGDVESDRDVVVTDTKEVGDAPNVPEETLDTENKSSQAVSVSEQGALGETVDSEIGSKKGEEDEKTEDKAAADSASTVKESSSVEGDDQKKSAEEKDGKAESKDEKAAGSGAAESSSKNLWVSGLSSTTRATDLKTLFSKYGKVVGAKVVTNAKSPGARCYGFVTMSSTEEATTCISHLHRTELHGRMISVERAKNEPAGKKPADKNDAKKSANDRRHSTDSKSDGKDEKSEGEGKDGKGRNERTVVMDKSKGEPVISVKTKSKERSTKSRDRKSPSKEQKDILSFDQIKEQRERERQRQREREVREVERRRFTDRDRDNRPDRERERIRLFREREERKHLLRKRSWLEAEKQRLDADRMERQFLERERLRIEYERRREQERILREREELRRQQEQLRYEQDRRSVKRPYDMDGRKDDWTDKRMAMDDRYGRSELGRQERYQDFDHRDRGRYQDDVMIDRRDNARGIGADRDGQHFSDRSDRHSRDGREPWSGGYDKRVNPREGGRDWDSGRKMEGDRAWQSRDGAIPGQSHIARGGMASSRGGYMNTGTSQSLSGALNRQNQLMQGSGLQGGAFVNTTVSTTPLPTTAEWITDFTDIVSKFSLRTADIPDDDMCYIFAGRPETIEECKFNASTQSFVVIHGWTVTGMFESWVPKLVSALYEREPTANVIVVDWLTRANQHYPTSAAYTKLVGRDVAKFVTWIQKELQLPWDKIHLLGYSLGAHVAGVAGDLTNHKISRITGMDPAGPTFEHADDQSTLSRDDAQFVDVLHTNTRGSPDRSIGIQRPVGHIDIYPNGGTFQPGCDIQNTLLGIALEGIKGLQNMDQLIKCSHERSIHLFIDSLLNTQQQSMAYRCNSKEAFNKGLCLNCRKNRCNKLGYNINKVRTTRSTKMFLKTRDMMPYKVFHYQVKMHFFSKDPLSFTEQPLKISLYGTNAEKEDIPFVMPVLNGNTTLSFLITTDVAIGDLMIVKLRWEKDSIISWSDFWGSSRFHIRKLRVKSGETQSKVIFSPKEGEFSYLVRGGEDSVFVKSREDTVSRKDKLLQKLKTQGSLFGQNDA</sequence>
<evidence type="ECO:0000256" key="13">
    <source>
        <dbReference type="ARBA" id="ARBA00022963"/>
    </source>
</evidence>
<feature type="compositionally biased region" description="Basic and acidic residues" evidence="24">
    <location>
        <begin position="343"/>
        <end position="363"/>
    </location>
</feature>
<feature type="region of interest" description="Disordered" evidence="24">
    <location>
        <begin position="448"/>
        <end position="584"/>
    </location>
</feature>
<evidence type="ECO:0000256" key="24">
    <source>
        <dbReference type="SAM" id="MobiDB-lite"/>
    </source>
</evidence>
<evidence type="ECO:0000256" key="6">
    <source>
        <dbReference type="ARBA" id="ARBA00022499"/>
    </source>
</evidence>
<comment type="function">
    <text evidence="23">Key enzyme in triglyceride metabolism. Catalyzes the hydrolysis of triglycerides from circulating chylomicrons and very low density lipoproteins (VLDL), and thereby plays an important role in lipid clearance from the blood stream, lipid utilization and storage. Mediates margination of triglyceride-rich lipoprotein particles in capillaries. Recruited to its site of action on the luminal surface of vascular endothelium by binding to GPIHBP1 and cell surface heparan sulfate proteoglycans.</text>
</comment>
<dbReference type="Pfam" id="PF01477">
    <property type="entry name" value="PLAT"/>
    <property type="match status" value="1"/>
</dbReference>
<dbReference type="Proteomes" id="UP000246464">
    <property type="component" value="Chromosome 12"/>
</dbReference>
<feature type="domain" description="SAP" evidence="27">
    <location>
        <begin position="19"/>
        <end position="53"/>
    </location>
</feature>
<evidence type="ECO:0000256" key="9">
    <source>
        <dbReference type="ARBA" id="ARBA00022674"/>
    </source>
</evidence>
<keyword evidence="18" id="KW-0804">Transcription</keyword>
<keyword evidence="23" id="KW-0162">Chylomicron</keyword>
<evidence type="ECO:0000256" key="2">
    <source>
        <dbReference type="ARBA" id="ARBA00004613"/>
    </source>
</evidence>
<evidence type="ECO:0000256" key="12">
    <source>
        <dbReference type="ARBA" id="ARBA00022884"/>
    </source>
</evidence>
<dbReference type="SMART" id="SM00308">
    <property type="entry name" value="LH2"/>
    <property type="match status" value="1"/>
</dbReference>
<keyword evidence="16 23" id="KW-0443">Lipid metabolism</keyword>
<keyword evidence="13 23" id="KW-0442">Lipid degradation</keyword>
<dbReference type="GO" id="GO:0008201">
    <property type="term" value="F:heparin binding"/>
    <property type="evidence" value="ECO:0007669"/>
    <property type="project" value="UniProtKB-UniRule"/>
</dbReference>
<dbReference type="EMBL" id="CP026254">
    <property type="protein sequence ID" value="AWP11059.1"/>
    <property type="molecule type" value="Genomic_DNA"/>
</dbReference>
<keyword evidence="23" id="KW-0944">Nitration</keyword>
<dbReference type="FunFam" id="1.10.720.30:FF:000005">
    <property type="entry name" value="scaffold attachment factor B2 isoform X1"/>
    <property type="match status" value="1"/>
</dbReference>
<evidence type="ECO:0000256" key="8">
    <source>
        <dbReference type="ARBA" id="ARBA00022553"/>
    </source>
</evidence>
<evidence type="ECO:0000256" key="7">
    <source>
        <dbReference type="ARBA" id="ARBA00022525"/>
    </source>
</evidence>
<keyword evidence="12 22" id="KW-0694">RNA-binding</keyword>
<dbReference type="InterPro" id="IPR012677">
    <property type="entry name" value="Nucleotide-bd_a/b_plait_sf"/>
</dbReference>
<evidence type="ECO:0000256" key="10">
    <source>
        <dbReference type="ARBA" id="ARBA00022729"/>
    </source>
</evidence>
<feature type="compositionally biased region" description="Basic and acidic residues" evidence="24">
    <location>
        <begin position="448"/>
        <end position="509"/>
    </location>
</feature>
<name>A0A2U9C5Z3_SCOMX</name>
<evidence type="ECO:0000256" key="5">
    <source>
        <dbReference type="ARBA" id="ARBA00022491"/>
    </source>
</evidence>
<comment type="PTM">
    <text evidence="23">Tyrosine nitration after lipopolysaccharide (LPS) challenge down-regulates the lipase activity.</text>
</comment>
<comment type="caution">
    <text evidence="21">Lacks conserved residue(s) required for the propagation of feature annotation.</text>
</comment>
<dbReference type="InterPro" id="IPR003034">
    <property type="entry name" value="SAP_dom"/>
</dbReference>
<feature type="region of interest" description="Disordered" evidence="24">
    <location>
        <begin position="711"/>
        <end position="787"/>
    </location>
</feature>
<evidence type="ECO:0000256" key="16">
    <source>
        <dbReference type="ARBA" id="ARBA00023098"/>
    </source>
</evidence>
<keyword evidence="5" id="KW-0678">Repressor</keyword>
<keyword evidence="9 23" id="KW-0358">Heparin-binding</keyword>
<keyword evidence="29" id="KW-1185">Reference proteome</keyword>
<keyword evidence="4" id="KW-0488">Methylation</keyword>
<feature type="compositionally biased region" description="Acidic residues" evidence="24">
    <location>
        <begin position="196"/>
        <end position="206"/>
    </location>
</feature>
<dbReference type="FunFam" id="3.40.50.1820:FF:000031">
    <property type="entry name" value="Lipoprotein lipase"/>
    <property type="match status" value="1"/>
</dbReference>
<keyword evidence="23" id="KW-0850">VLDL</keyword>
<dbReference type="GO" id="GO:0005634">
    <property type="term" value="C:nucleus"/>
    <property type="evidence" value="ECO:0007669"/>
    <property type="project" value="UniProtKB-SubCell"/>
</dbReference>
<feature type="region of interest" description="Disordered" evidence="24">
    <location>
        <begin position="651"/>
        <end position="675"/>
    </location>
</feature>
<organism evidence="28 29">
    <name type="scientific">Scophthalmus maximus</name>
    <name type="common">Turbot</name>
    <name type="synonym">Psetta maxima</name>
    <dbReference type="NCBI Taxonomy" id="52904"/>
    <lineage>
        <taxon>Eukaryota</taxon>
        <taxon>Metazoa</taxon>
        <taxon>Chordata</taxon>
        <taxon>Craniata</taxon>
        <taxon>Vertebrata</taxon>
        <taxon>Euteleostomi</taxon>
        <taxon>Actinopterygii</taxon>
        <taxon>Neopterygii</taxon>
        <taxon>Teleostei</taxon>
        <taxon>Neoteleostei</taxon>
        <taxon>Acanthomorphata</taxon>
        <taxon>Carangaria</taxon>
        <taxon>Pleuronectiformes</taxon>
        <taxon>Pleuronectoidei</taxon>
        <taxon>Scophthalmidae</taxon>
        <taxon>Scophthalmus</taxon>
    </lineage>
</organism>
<dbReference type="InterPro" id="IPR036361">
    <property type="entry name" value="SAP_dom_sf"/>
</dbReference>
<dbReference type="CDD" id="cd00707">
    <property type="entry name" value="Pancreat_lipase_like"/>
    <property type="match status" value="1"/>
</dbReference>
<dbReference type="GO" id="GO:0050684">
    <property type="term" value="P:regulation of mRNA processing"/>
    <property type="evidence" value="ECO:0007669"/>
    <property type="project" value="TreeGrafter"/>
</dbReference>
<feature type="region of interest" description="Disordered" evidence="24">
    <location>
        <begin position="55"/>
        <end position="381"/>
    </location>
</feature>
<feature type="compositionally biased region" description="Acidic residues" evidence="24">
    <location>
        <begin position="125"/>
        <end position="155"/>
    </location>
</feature>
<keyword evidence="23" id="KW-1015">Disulfide bond</keyword>
<dbReference type="PROSITE" id="PS50102">
    <property type="entry name" value="RRM"/>
    <property type="match status" value="1"/>
</dbReference>
<comment type="subcellular location">
    <subcellularLocation>
        <location evidence="23">Cell membrane</location>
        <topology evidence="23">Peripheral membrane protein</topology>
        <orientation evidence="23">Extracellular side</orientation>
    </subcellularLocation>
    <subcellularLocation>
        <location evidence="2 23">Secreted</location>
    </subcellularLocation>
    <subcellularLocation>
        <location evidence="23">Secreted</location>
        <location evidence="23">Extracellular space</location>
        <location evidence="23">Extracellular matrix</location>
    </subcellularLocation>
    <subcellularLocation>
        <location evidence="1">Nucleus</location>
    </subcellularLocation>
    <text evidence="23">Newly synthesized LPL binds to cell surface heparan proteoglycans and is then released by heparanase. Subsequently, it becomes attached to heparan proteoglycan on endothelial cells. Locates to the plasma membrane of microvilli of hepatocytes with triglyceride-rich lipoproteins (TRL). Some of the bound LPL is then internalized and located inside non-coated endocytic vesicles.</text>
</comment>
<feature type="compositionally biased region" description="Polar residues" evidence="24">
    <location>
        <begin position="290"/>
        <end position="299"/>
    </location>
</feature>
<dbReference type="SUPFAM" id="SSF54928">
    <property type="entry name" value="RNA-binding domain, RBD"/>
    <property type="match status" value="1"/>
</dbReference>
<feature type="compositionally biased region" description="Basic and acidic residues" evidence="24">
    <location>
        <begin position="156"/>
        <end position="185"/>
    </location>
</feature>
<dbReference type="GO" id="GO:0019433">
    <property type="term" value="P:triglyceride catabolic process"/>
    <property type="evidence" value="ECO:0007669"/>
    <property type="project" value="UniProtKB-UniRule"/>
</dbReference>
<evidence type="ECO:0000259" key="26">
    <source>
        <dbReference type="PROSITE" id="PS50102"/>
    </source>
</evidence>
<feature type="compositionally biased region" description="Basic and acidic residues" evidence="24">
    <location>
        <begin position="311"/>
        <end position="327"/>
    </location>
</feature>
<dbReference type="NCBIfam" id="TIGR03230">
    <property type="entry name" value="lipo_lipase"/>
    <property type="match status" value="1"/>
</dbReference>
<feature type="compositionally biased region" description="Basic and acidic residues" evidence="24">
    <location>
        <begin position="102"/>
        <end position="115"/>
    </location>
</feature>
<dbReference type="SUPFAM" id="SSF68906">
    <property type="entry name" value="SAP domain"/>
    <property type="match status" value="1"/>
</dbReference>
<dbReference type="GO" id="GO:0042627">
    <property type="term" value="C:chylomicron"/>
    <property type="evidence" value="ECO:0007669"/>
    <property type="project" value="UniProtKB-KW"/>
</dbReference>
<dbReference type="InterPro" id="IPR013818">
    <property type="entry name" value="Lipase"/>
</dbReference>
<evidence type="ECO:0000256" key="14">
    <source>
        <dbReference type="ARBA" id="ARBA00022990"/>
    </source>
</evidence>
<evidence type="ECO:0000256" key="22">
    <source>
        <dbReference type="PROSITE-ProRule" id="PRU00176"/>
    </source>
</evidence>
<evidence type="ECO:0000256" key="11">
    <source>
        <dbReference type="ARBA" id="ARBA00022843"/>
    </source>
</evidence>
<feature type="domain" description="RRM" evidence="26">
    <location>
        <begin position="374"/>
        <end position="452"/>
    </location>
</feature>
<keyword evidence="23" id="KW-1003">Cell membrane</keyword>
<keyword evidence="10" id="KW-0732">Signal</keyword>
<dbReference type="PANTHER" id="PTHR15683:SF6">
    <property type="entry name" value="SCAFFOLD ATTACHMENT FACTOR B1"/>
    <property type="match status" value="1"/>
</dbReference>
<dbReference type="PANTHER" id="PTHR15683">
    <property type="entry name" value="SCAFFOLD ATTACHMENT FACTOR B-RELATED"/>
    <property type="match status" value="1"/>
</dbReference>
<dbReference type="STRING" id="52904.ENSSMAP00000015220"/>
<dbReference type="GO" id="GO:0006357">
    <property type="term" value="P:regulation of transcription by RNA polymerase II"/>
    <property type="evidence" value="ECO:0007669"/>
    <property type="project" value="TreeGrafter"/>
</dbReference>
<dbReference type="InterPro" id="IPR002330">
    <property type="entry name" value="Lipo_Lipase"/>
</dbReference>
<dbReference type="PRINTS" id="PR00822">
    <property type="entry name" value="LIPOLIPASE"/>
</dbReference>
<feature type="compositionally biased region" description="Low complexity" evidence="24">
    <location>
        <begin position="364"/>
        <end position="374"/>
    </location>
</feature>
<evidence type="ECO:0000256" key="15">
    <source>
        <dbReference type="ARBA" id="ARBA00023015"/>
    </source>
</evidence>
<feature type="compositionally biased region" description="Basic and acidic residues" evidence="24">
    <location>
        <begin position="518"/>
        <end position="584"/>
    </location>
</feature>
<dbReference type="CDD" id="cd12679">
    <property type="entry name" value="RRM_SAFB1_SAFB2"/>
    <property type="match status" value="1"/>
</dbReference>
<feature type="compositionally biased region" description="Acidic residues" evidence="24">
    <location>
        <begin position="90"/>
        <end position="101"/>
    </location>
</feature>
<dbReference type="PROSITE" id="PS50800">
    <property type="entry name" value="SAP"/>
    <property type="match status" value="1"/>
</dbReference>
<keyword evidence="23" id="KW-0472">Membrane</keyword>
<proteinExistence type="inferred from homology"/>
<dbReference type="Pfam" id="PF02037">
    <property type="entry name" value="SAP"/>
    <property type="match status" value="1"/>
</dbReference>
<dbReference type="FunFam" id="2.60.60.20:FF:000024">
    <property type="entry name" value="Lipoprotein lipase"/>
    <property type="match status" value="1"/>
</dbReference>
<evidence type="ECO:0000256" key="1">
    <source>
        <dbReference type="ARBA" id="ARBA00004123"/>
    </source>
</evidence>
<dbReference type="SUPFAM" id="SSF53474">
    <property type="entry name" value="alpha/beta-Hydrolases"/>
    <property type="match status" value="1"/>
</dbReference>
<evidence type="ECO:0000256" key="18">
    <source>
        <dbReference type="ARBA" id="ARBA00023163"/>
    </source>
</evidence>
<dbReference type="Gene3D" id="2.60.60.20">
    <property type="entry name" value="PLAT/LH2 domain"/>
    <property type="match status" value="1"/>
</dbReference>
<dbReference type="Gene3D" id="1.10.720.30">
    <property type="entry name" value="SAP domain"/>
    <property type="match status" value="1"/>
</dbReference>
<dbReference type="InterPro" id="IPR033906">
    <property type="entry name" value="Lipase_N"/>
</dbReference>
<keyword evidence="14" id="KW-0007">Acetylation</keyword>
<evidence type="ECO:0000256" key="20">
    <source>
        <dbReference type="ARBA" id="ARBA00023242"/>
    </source>
</evidence>
<dbReference type="SUPFAM" id="SSF49723">
    <property type="entry name" value="Lipase/lipooxygenase domain (PLAT/LH2 domain)"/>
    <property type="match status" value="1"/>
</dbReference>
<dbReference type="InterPro" id="IPR001024">
    <property type="entry name" value="PLAT/LH2_dom"/>
</dbReference>
<dbReference type="GO" id="GO:0043565">
    <property type="term" value="F:sequence-specific DNA binding"/>
    <property type="evidence" value="ECO:0007669"/>
    <property type="project" value="TreeGrafter"/>
</dbReference>